<keyword evidence="1 2" id="KW-0694">RNA-binding</keyword>
<dbReference type="PROSITE" id="PS50961">
    <property type="entry name" value="HTH_LA"/>
    <property type="match status" value="1"/>
</dbReference>
<dbReference type="InterPro" id="IPR045180">
    <property type="entry name" value="La_dom_prot"/>
</dbReference>
<dbReference type="Gene3D" id="3.30.70.330">
    <property type="match status" value="1"/>
</dbReference>
<dbReference type="Pfam" id="PF00076">
    <property type="entry name" value="RRM_1"/>
    <property type="match status" value="1"/>
</dbReference>
<dbReference type="CDD" id="cd12291">
    <property type="entry name" value="RRM1_La"/>
    <property type="match status" value="1"/>
</dbReference>
<dbReference type="OrthoDB" id="439993at2759"/>
<dbReference type="InterPro" id="IPR000504">
    <property type="entry name" value="RRM_dom"/>
</dbReference>
<evidence type="ECO:0000259" key="5">
    <source>
        <dbReference type="PROSITE" id="PS50961"/>
    </source>
</evidence>
<dbReference type="SUPFAM" id="SSF54928">
    <property type="entry name" value="RNA-binding domain, RBD"/>
    <property type="match status" value="1"/>
</dbReference>
<feature type="region of interest" description="Disordered" evidence="3">
    <location>
        <begin position="343"/>
        <end position="504"/>
    </location>
</feature>
<protein>
    <recommendedName>
        <fullName evidence="8">HTH La-type RNA-binding domain-containing protein</fullName>
    </recommendedName>
</protein>
<dbReference type="InterPro" id="IPR036390">
    <property type="entry name" value="WH_DNA-bd_sf"/>
</dbReference>
<dbReference type="InterPro" id="IPR012677">
    <property type="entry name" value="Nucleotide-bd_a/b_plait_sf"/>
</dbReference>
<organism evidence="6 7">
    <name type="scientific">Ophiobolus disseminans</name>
    <dbReference type="NCBI Taxonomy" id="1469910"/>
    <lineage>
        <taxon>Eukaryota</taxon>
        <taxon>Fungi</taxon>
        <taxon>Dikarya</taxon>
        <taxon>Ascomycota</taxon>
        <taxon>Pezizomycotina</taxon>
        <taxon>Dothideomycetes</taxon>
        <taxon>Pleosporomycetidae</taxon>
        <taxon>Pleosporales</taxon>
        <taxon>Pleosporineae</taxon>
        <taxon>Phaeosphaeriaceae</taxon>
        <taxon>Ophiobolus</taxon>
    </lineage>
</organism>
<evidence type="ECO:0000259" key="4">
    <source>
        <dbReference type="PROSITE" id="PS50102"/>
    </source>
</evidence>
<dbReference type="InterPro" id="IPR035979">
    <property type="entry name" value="RBD_domain_sf"/>
</dbReference>
<gene>
    <name evidence="6" type="ORF">CC86DRAFT_450547</name>
</gene>
<feature type="domain" description="HTH La-type RNA-binding" evidence="5">
    <location>
        <begin position="128"/>
        <end position="219"/>
    </location>
</feature>
<evidence type="ECO:0000313" key="6">
    <source>
        <dbReference type="EMBL" id="KAF2818461.1"/>
    </source>
</evidence>
<dbReference type="SMART" id="SM00360">
    <property type="entry name" value="RRM"/>
    <property type="match status" value="1"/>
</dbReference>
<dbReference type="GO" id="GO:0003729">
    <property type="term" value="F:mRNA binding"/>
    <property type="evidence" value="ECO:0007669"/>
    <property type="project" value="TreeGrafter"/>
</dbReference>
<dbReference type="PANTHER" id="PTHR22792">
    <property type="entry name" value="LUPUS LA PROTEIN-RELATED"/>
    <property type="match status" value="1"/>
</dbReference>
<sequence>MSDTENAAPVAANPTLSSDAKPEVAAPTSTEVSKTADKTADNSESKAVSMVKSEDIGEEKWELNGKSKDKDERRGERKDRNDRNGRDSRDNRDNDRRGGGQRGRGRGRGGGGSGGYQVAKRRNTEFEDLPETDDPVEIRNQVEFYFSTHNLVTDEHLFLELDGPENRPVPIKHITTFKRMRRFQPYTAVVAALRDSKDLVVVDDGEFHGDGNEAVKRKEPLAVPKDEKDGEKKPSTLDLFHRLRMASNNILETSVYVKDFGNLDEAGQIALEQFFRPYGAVMVRKRREEDGTWKGSVFVEFDSEDSQKQFLALDPKPKFNENELYIQGKKEYIIMKCKEKGIEPDFENGGRRPYNGGNRGGNRDHRGGSRGGRGDGRGRGRGRGRGGDRRDDRRDDRRSDRRSGRDRSRDRSPRRLRERSGSRDSVDSRDWNNRRDRFQKGKNDRGSRKEEERKEIERDGHGVPVVKDSRTDAEIAAASKKRKAGDEERAESPKKGKLEIKQDE</sequence>
<dbReference type="EMBL" id="MU006252">
    <property type="protein sequence ID" value="KAF2818461.1"/>
    <property type="molecule type" value="Genomic_DNA"/>
</dbReference>
<accession>A0A6A6ZBH7</accession>
<reference evidence="6" key="1">
    <citation type="journal article" date="2020" name="Stud. Mycol.">
        <title>101 Dothideomycetes genomes: a test case for predicting lifestyles and emergence of pathogens.</title>
        <authorList>
            <person name="Haridas S."/>
            <person name="Albert R."/>
            <person name="Binder M."/>
            <person name="Bloem J."/>
            <person name="Labutti K."/>
            <person name="Salamov A."/>
            <person name="Andreopoulos B."/>
            <person name="Baker S."/>
            <person name="Barry K."/>
            <person name="Bills G."/>
            <person name="Bluhm B."/>
            <person name="Cannon C."/>
            <person name="Castanera R."/>
            <person name="Culley D."/>
            <person name="Daum C."/>
            <person name="Ezra D."/>
            <person name="Gonzalez J."/>
            <person name="Henrissat B."/>
            <person name="Kuo A."/>
            <person name="Liang C."/>
            <person name="Lipzen A."/>
            <person name="Lutzoni F."/>
            <person name="Magnuson J."/>
            <person name="Mondo S."/>
            <person name="Nolan M."/>
            <person name="Ohm R."/>
            <person name="Pangilinan J."/>
            <person name="Park H.-J."/>
            <person name="Ramirez L."/>
            <person name="Alfaro M."/>
            <person name="Sun H."/>
            <person name="Tritt A."/>
            <person name="Yoshinaga Y."/>
            <person name="Zwiers L.-H."/>
            <person name="Turgeon B."/>
            <person name="Goodwin S."/>
            <person name="Spatafora J."/>
            <person name="Crous P."/>
            <person name="Grigoriev I."/>
        </authorList>
    </citation>
    <scope>NUCLEOTIDE SEQUENCE</scope>
    <source>
        <strain evidence="6">CBS 113818</strain>
    </source>
</reference>
<name>A0A6A6ZBH7_9PLEO</name>
<evidence type="ECO:0008006" key="8">
    <source>
        <dbReference type="Google" id="ProtNLM"/>
    </source>
</evidence>
<dbReference type="Pfam" id="PF05383">
    <property type="entry name" value="La"/>
    <property type="match status" value="1"/>
</dbReference>
<dbReference type="PROSITE" id="PS50102">
    <property type="entry name" value="RRM"/>
    <property type="match status" value="1"/>
</dbReference>
<dbReference type="GO" id="GO:0005634">
    <property type="term" value="C:nucleus"/>
    <property type="evidence" value="ECO:0007669"/>
    <property type="project" value="TreeGrafter"/>
</dbReference>
<dbReference type="InterPro" id="IPR036388">
    <property type="entry name" value="WH-like_DNA-bd_sf"/>
</dbReference>
<evidence type="ECO:0000256" key="2">
    <source>
        <dbReference type="PROSITE-ProRule" id="PRU00332"/>
    </source>
</evidence>
<feature type="compositionally biased region" description="Basic and acidic residues" evidence="3">
    <location>
        <begin position="34"/>
        <end position="44"/>
    </location>
</feature>
<dbReference type="PANTHER" id="PTHR22792:SF140">
    <property type="entry name" value="ACHILLES, ISOFORM A"/>
    <property type="match status" value="1"/>
</dbReference>
<dbReference type="SUPFAM" id="SSF46785">
    <property type="entry name" value="Winged helix' DNA-binding domain"/>
    <property type="match status" value="1"/>
</dbReference>
<dbReference type="SMART" id="SM00715">
    <property type="entry name" value="LA"/>
    <property type="match status" value="1"/>
</dbReference>
<feature type="domain" description="RRM" evidence="4">
    <location>
        <begin position="253"/>
        <end position="330"/>
    </location>
</feature>
<evidence type="ECO:0000256" key="1">
    <source>
        <dbReference type="ARBA" id="ARBA00022884"/>
    </source>
</evidence>
<feature type="compositionally biased region" description="Basic and acidic residues" evidence="3">
    <location>
        <begin position="361"/>
        <end position="378"/>
    </location>
</feature>
<dbReference type="Gene3D" id="1.10.10.10">
    <property type="entry name" value="Winged helix-like DNA-binding domain superfamily/Winged helix DNA-binding domain"/>
    <property type="match status" value="1"/>
</dbReference>
<evidence type="ECO:0000256" key="3">
    <source>
        <dbReference type="SAM" id="MobiDB-lite"/>
    </source>
</evidence>
<evidence type="ECO:0000313" key="7">
    <source>
        <dbReference type="Proteomes" id="UP000799424"/>
    </source>
</evidence>
<feature type="region of interest" description="Disordered" evidence="3">
    <location>
        <begin position="1"/>
        <end position="130"/>
    </location>
</feature>
<dbReference type="Proteomes" id="UP000799424">
    <property type="component" value="Unassembled WGS sequence"/>
</dbReference>
<keyword evidence="7" id="KW-1185">Reference proteome</keyword>
<feature type="compositionally biased region" description="Basic and acidic residues" evidence="3">
    <location>
        <begin position="52"/>
        <end position="98"/>
    </location>
</feature>
<feature type="compositionally biased region" description="Basic and acidic residues" evidence="3">
    <location>
        <begin position="385"/>
        <end position="473"/>
    </location>
</feature>
<dbReference type="InterPro" id="IPR006630">
    <property type="entry name" value="La_HTH"/>
</dbReference>
<feature type="compositionally biased region" description="Basic and acidic residues" evidence="3">
    <location>
        <begin position="484"/>
        <end position="504"/>
    </location>
</feature>
<dbReference type="AlphaFoldDB" id="A0A6A6ZBH7"/>
<proteinExistence type="predicted"/>